<comment type="caution">
    <text evidence="1">The sequence shown here is derived from an EMBL/GenBank/DDBJ whole genome shotgun (WGS) entry which is preliminary data.</text>
</comment>
<evidence type="ECO:0000313" key="1">
    <source>
        <dbReference type="EMBL" id="ORY45083.1"/>
    </source>
</evidence>
<proteinExistence type="predicted"/>
<evidence type="ECO:0000313" key="2">
    <source>
        <dbReference type="Proteomes" id="UP000193642"/>
    </source>
</evidence>
<protein>
    <submittedName>
        <fullName evidence="1">Uncharacterized protein</fullName>
    </submittedName>
</protein>
<reference evidence="1 2" key="1">
    <citation type="submission" date="2016-07" db="EMBL/GenBank/DDBJ databases">
        <title>Pervasive Adenine N6-methylation of Active Genes in Fungi.</title>
        <authorList>
            <consortium name="DOE Joint Genome Institute"/>
            <person name="Mondo S.J."/>
            <person name="Dannebaum R.O."/>
            <person name="Kuo R.C."/>
            <person name="Labutti K."/>
            <person name="Haridas S."/>
            <person name="Kuo A."/>
            <person name="Salamov A."/>
            <person name="Ahrendt S.R."/>
            <person name="Lipzen A."/>
            <person name="Sullivan W."/>
            <person name="Andreopoulos W.B."/>
            <person name="Clum A."/>
            <person name="Lindquist E."/>
            <person name="Daum C."/>
            <person name="Ramamoorthy G.K."/>
            <person name="Gryganskyi A."/>
            <person name="Culley D."/>
            <person name="Magnuson J.K."/>
            <person name="James T.Y."/>
            <person name="O'Malley M.A."/>
            <person name="Stajich J.E."/>
            <person name="Spatafora J.W."/>
            <person name="Visel A."/>
            <person name="Grigoriev I.V."/>
        </authorList>
    </citation>
    <scope>NUCLEOTIDE SEQUENCE [LARGE SCALE GENOMIC DNA]</scope>
    <source>
        <strain evidence="1 2">JEL800</strain>
    </source>
</reference>
<dbReference type="OrthoDB" id="4130938at2759"/>
<dbReference type="Proteomes" id="UP000193642">
    <property type="component" value="Unassembled WGS sequence"/>
</dbReference>
<accession>A0A1Y2CDH3</accession>
<sequence length="890" mass="99331">MARRLGISYLEVVQVFRGVRPNSVHTWLARELMSGVCPAIVTTNFDDAIENAYTELGGNVVWLGDVGELGAGLMEGNMSGKPVLVVVANGPAFSTFLKYFTVALGAGQVVFLFKIHGDCKDAKSCIDTERQRLQGLPSFVTSVLNLLLRRTTMTFLGFSGTDLATHPNYIRIISSADVANIRWLLRESDAEPDCFPAFREKLGTERFQVIRGSMVGTINSSDKTIEERLNQWAINYVGSLRAVLTIHDLCQEAKLPTADVEKLLVGYGTGVPASPTIKSVSLLALFTQHFRRLSNAGQREADPVDFVATNLGTALTISTNSQEIITNEVRIINLARKSSKFVKAHRLKDALETIREAILMRRRLFTDSRDFFSAYKLLIVYAVVLDAIGLEKEATIRLQDAKDTAILAGDSTGIEFTTELLSTRKIDIVPVKSVAHVPGPVTENDLLVSIPAFDNTVVLHNGFSNASLLRAHLNRALLVGDYVAFAPNYFNNRSLITEVLFDSEGSLRTEILCFLRPLLPLSQVCKVKEKQADGKETVKTFTLDIRASPNPIMAYRLNCQVNMVGFLAEIIPDEFIAKIDAFYQAHPHLIYWYDYNAIGSNYPRRLLNLTNVVGIPEEDPRHLVYSAMKSFSELCLSDSYLTRSKLYDFGDLFEDGLSMAAFEKKHMTAWLSPEATPEIREKAQYVMKCRAIFQKDRLKYADLLKLVADSPYLLNMPLTFSFSMCADDNEMELVEVIKPSLAENDGVEQTEILDYLNAGQIRVFELARLDMAQLVTFRESKEAVSFRNALRVLNKMTPKTPGFVETQESVVQAGKKLFEFLYKELPDVDSRPLLDVKNVGGGVVKAKHIAILEKISFTVNMSSPIQAVFDIPRFEIPGIFPAVKRSLKEE</sequence>
<organism evidence="1 2">
    <name type="scientific">Rhizoclosmatium globosum</name>
    <dbReference type="NCBI Taxonomy" id="329046"/>
    <lineage>
        <taxon>Eukaryota</taxon>
        <taxon>Fungi</taxon>
        <taxon>Fungi incertae sedis</taxon>
        <taxon>Chytridiomycota</taxon>
        <taxon>Chytridiomycota incertae sedis</taxon>
        <taxon>Chytridiomycetes</taxon>
        <taxon>Chytridiales</taxon>
        <taxon>Chytriomycetaceae</taxon>
        <taxon>Rhizoclosmatium</taxon>
    </lineage>
</organism>
<gene>
    <name evidence="1" type="ORF">BCR33DRAFT_193101</name>
</gene>
<dbReference type="AlphaFoldDB" id="A0A1Y2CDH3"/>
<dbReference type="EMBL" id="MCGO01000020">
    <property type="protein sequence ID" value="ORY45083.1"/>
    <property type="molecule type" value="Genomic_DNA"/>
</dbReference>
<keyword evidence="2" id="KW-1185">Reference proteome</keyword>
<dbReference type="Pfam" id="PF13289">
    <property type="entry name" value="SIR2_2"/>
    <property type="match status" value="1"/>
</dbReference>
<name>A0A1Y2CDH3_9FUNG</name>